<dbReference type="GO" id="GO:0043171">
    <property type="term" value="P:peptide catabolic process"/>
    <property type="evidence" value="ECO:0007669"/>
    <property type="project" value="TreeGrafter"/>
</dbReference>
<dbReference type="InterPro" id="IPR034016">
    <property type="entry name" value="M1_APN-typ"/>
</dbReference>
<evidence type="ECO:0000256" key="13">
    <source>
        <dbReference type="ARBA" id="ARBA00022837"/>
    </source>
</evidence>
<gene>
    <name evidence="27" type="ORF">Pcinc_033891</name>
</gene>
<evidence type="ECO:0000256" key="15">
    <source>
        <dbReference type="ARBA" id="ARBA00022989"/>
    </source>
</evidence>
<feature type="domain" description="ERAP1-like C-terminal" evidence="25">
    <location>
        <begin position="597"/>
        <end position="913"/>
    </location>
</feature>
<proteinExistence type="inferred from homology"/>
<feature type="binding site" evidence="21">
    <location>
        <position position="319"/>
    </location>
    <ligand>
        <name>Zn(2+)</name>
        <dbReference type="ChEBI" id="CHEBI:29105"/>
        <note>catalytic</note>
    </ligand>
</feature>
<organism evidence="27 28">
    <name type="scientific">Petrolisthes cinctipes</name>
    <name type="common">Flat porcelain crab</name>
    <dbReference type="NCBI Taxonomy" id="88211"/>
    <lineage>
        <taxon>Eukaryota</taxon>
        <taxon>Metazoa</taxon>
        <taxon>Ecdysozoa</taxon>
        <taxon>Arthropoda</taxon>
        <taxon>Crustacea</taxon>
        <taxon>Multicrustacea</taxon>
        <taxon>Malacostraca</taxon>
        <taxon>Eumalacostraca</taxon>
        <taxon>Eucarida</taxon>
        <taxon>Decapoda</taxon>
        <taxon>Pleocyemata</taxon>
        <taxon>Anomura</taxon>
        <taxon>Galatheoidea</taxon>
        <taxon>Porcellanidae</taxon>
        <taxon>Petrolisthes</taxon>
    </lineage>
</organism>
<evidence type="ECO:0000256" key="11">
    <source>
        <dbReference type="ARBA" id="ARBA00022801"/>
    </source>
</evidence>
<evidence type="ECO:0000256" key="17">
    <source>
        <dbReference type="ARBA" id="ARBA00023136"/>
    </source>
</evidence>
<dbReference type="FunFam" id="1.10.390.10:FF:000006">
    <property type="entry name" value="Puromycin-sensitive aminopeptidase"/>
    <property type="match status" value="1"/>
</dbReference>
<comment type="cofactor">
    <cofactor evidence="21 23">
        <name>Zn(2+)</name>
        <dbReference type="ChEBI" id="CHEBI:29105"/>
    </cofactor>
    <text evidence="21 23">Binds 1 zinc ion per subunit.</text>
</comment>
<keyword evidence="10 21" id="KW-0479">Metal-binding</keyword>
<evidence type="ECO:0000256" key="5">
    <source>
        <dbReference type="ARBA" id="ARBA00011748"/>
    </source>
</evidence>
<evidence type="ECO:0000256" key="19">
    <source>
        <dbReference type="ARBA" id="ARBA00023180"/>
    </source>
</evidence>
<feature type="site" description="Transition state stabilizer" evidence="22">
    <location>
        <position position="449"/>
    </location>
</feature>
<keyword evidence="11 23" id="KW-0378">Hydrolase</keyword>
<dbReference type="AlphaFoldDB" id="A0AAE1ERI3"/>
<dbReference type="Gene3D" id="2.60.40.1910">
    <property type="match status" value="1"/>
</dbReference>
<dbReference type="InterPro" id="IPR014782">
    <property type="entry name" value="Peptidase_M1_dom"/>
</dbReference>
<evidence type="ECO:0000256" key="20">
    <source>
        <dbReference type="PIRSR" id="PIRSR634016-1"/>
    </source>
</evidence>
<accession>A0AAE1ERI3</accession>
<dbReference type="Gene3D" id="1.25.50.20">
    <property type="match status" value="1"/>
</dbReference>
<dbReference type="GO" id="GO:0004230">
    <property type="term" value="F:glutamyl aminopeptidase activity"/>
    <property type="evidence" value="ECO:0007669"/>
    <property type="project" value="UniProtKB-EC"/>
</dbReference>
<comment type="similarity">
    <text evidence="4 23">Belongs to the peptidase M1 family.</text>
</comment>
<evidence type="ECO:0000256" key="6">
    <source>
        <dbReference type="ARBA" id="ARBA00022438"/>
    </source>
</evidence>
<reference evidence="27" key="1">
    <citation type="submission" date="2023-10" db="EMBL/GenBank/DDBJ databases">
        <title>Genome assemblies of two species of porcelain crab, Petrolisthes cinctipes and Petrolisthes manimaculis (Anomura: Porcellanidae).</title>
        <authorList>
            <person name="Angst P."/>
        </authorList>
    </citation>
    <scope>NUCLEOTIDE SEQUENCE</scope>
    <source>
        <strain evidence="27">PB745_01</strain>
        <tissue evidence="27">Gill</tissue>
    </source>
</reference>
<dbReference type="PRINTS" id="PR00756">
    <property type="entry name" value="ALADIPTASE"/>
</dbReference>
<dbReference type="Gene3D" id="2.60.40.1730">
    <property type="entry name" value="tricorn interacting facor f3 domain"/>
    <property type="match status" value="1"/>
</dbReference>
<name>A0AAE1ERI3_PETCI</name>
<dbReference type="CDD" id="cd09601">
    <property type="entry name" value="M1_APN-Q_like"/>
    <property type="match status" value="1"/>
</dbReference>
<keyword evidence="8 23" id="KW-0645">Protease</keyword>
<dbReference type="EC" id="3.4.11.-" evidence="23"/>
<keyword evidence="18" id="KW-1015">Disulfide bond</keyword>
<dbReference type="PANTHER" id="PTHR11533:SF276">
    <property type="entry name" value="GLUTAMYL AMINOPEPTIDASE"/>
    <property type="match status" value="1"/>
</dbReference>
<dbReference type="GO" id="GO:0008270">
    <property type="term" value="F:zinc ion binding"/>
    <property type="evidence" value="ECO:0007669"/>
    <property type="project" value="UniProtKB-UniRule"/>
</dbReference>
<evidence type="ECO:0000256" key="8">
    <source>
        <dbReference type="ARBA" id="ARBA00022670"/>
    </source>
</evidence>
<evidence type="ECO:0000256" key="21">
    <source>
        <dbReference type="PIRSR" id="PIRSR634016-3"/>
    </source>
</evidence>
<dbReference type="FunFam" id="1.25.50.20:FF:000001">
    <property type="entry name" value="Aminopeptidase"/>
    <property type="match status" value="1"/>
</dbReference>
<dbReference type="FunFam" id="2.60.40.1910:FF:000003">
    <property type="entry name" value="Aminopeptidase"/>
    <property type="match status" value="1"/>
</dbReference>
<feature type="binding site" evidence="21">
    <location>
        <position position="342"/>
    </location>
    <ligand>
        <name>Zn(2+)</name>
        <dbReference type="ChEBI" id="CHEBI:29105"/>
        <note>catalytic</note>
    </ligand>
</feature>
<dbReference type="GO" id="GO:0070006">
    <property type="term" value="F:metalloaminopeptidase activity"/>
    <property type="evidence" value="ECO:0007669"/>
    <property type="project" value="TreeGrafter"/>
</dbReference>
<keyword evidence="17" id="KW-0472">Membrane</keyword>
<keyword evidence="19" id="KW-0325">Glycoprotein</keyword>
<dbReference type="InterPro" id="IPR050344">
    <property type="entry name" value="Peptidase_M1_aminopeptidases"/>
</dbReference>
<evidence type="ECO:0000313" key="28">
    <source>
        <dbReference type="Proteomes" id="UP001286313"/>
    </source>
</evidence>
<keyword evidence="28" id="KW-1185">Reference proteome</keyword>
<keyword evidence="9" id="KW-0812">Transmembrane</keyword>
<dbReference type="InterPro" id="IPR024571">
    <property type="entry name" value="ERAP1-like_C_dom"/>
</dbReference>
<evidence type="ECO:0000256" key="7">
    <source>
        <dbReference type="ARBA" id="ARBA00022475"/>
    </source>
</evidence>
<dbReference type="EMBL" id="JAWQEG010004836">
    <property type="protein sequence ID" value="KAK3860042.1"/>
    <property type="molecule type" value="Genomic_DNA"/>
</dbReference>
<keyword evidence="14" id="KW-0735">Signal-anchor</keyword>
<evidence type="ECO:0000256" key="9">
    <source>
        <dbReference type="ARBA" id="ARBA00022692"/>
    </source>
</evidence>
<dbReference type="Pfam" id="PF17900">
    <property type="entry name" value="Peptidase_M1_N"/>
    <property type="match status" value="1"/>
</dbReference>
<dbReference type="Gene3D" id="1.10.390.10">
    <property type="entry name" value="Neutral Protease Domain 2"/>
    <property type="match status" value="2"/>
</dbReference>
<dbReference type="GO" id="GO:0005615">
    <property type="term" value="C:extracellular space"/>
    <property type="evidence" value="ECO:0007669"/>
    <property type="project" value="TreeGrafter"/>
</dbReference>
<feature type="active site" description="Proton acceptor" evidence="20">
    <location>
        <position position="320"/>
    </location>
</feature>
<evidence type="ECO:0000256" key="23">
    <source>
        <dbReference type="RuleBase" id="RU364040"/>
    </source>
</evidence>
<keyword evidence="6 23" id="KW-0031">Aminopeptidase</keyword>
<keyword evidence="16 23" id="KW-0482">Metalloprotease</keyword>
<dbReference type="GO" id="GO:0005737">
    <property type="term" value="C:cytoplasm"/>
    <property type="evidence" value="ECO:0007669"/>
    <property type="project" value="TreeGrafter"/>
</dbReference>
<evidence type="ECO:0000256" key="3">
    <source>
        <dbReference type="ARBA" id="ARBA00004609"/>
    </source>
</evidence>
<evidence type="ECO:0000256" key="4">
    <source>
        <dbReference type="ARBA" id="ARBA00010136"/>
    </source>
</evidence>
<feature type="domain" description="Aminopeptidase N-like N-terminal" evidence="26">
    <location>
        <begin position="23"/>
        <end position="212"/>
    </location>
</feature>
<dbReference type="Pfam" id="PF11838">
    <property type="entry name" value="ERAP1_C"/>
    <property type="match status" value="1"/>
</dbReference>
<dbReference type="InterPro" id="IPR001930">
    <property type="entry name" value="Peptidase_M1"/>
</dbReference>
<evidence type="ECO:0000256" key="14">
    <source>
        <dbReference type="ARBA" id="ARBA00022968"/>
    </source>
</evidence>
<keyword evidence="13" id="KW-0106">Calcium</keyword>
<evidence type="ECO:0000259" key="26">
    <source>
        <dbReference type="Pfam" id="PF17900"/>
    </source>
</evidence>
<dbReference type="SUPFAM" id="SSF55486">
    <property type="entry name" value="Metalloproteases ('zincins'), catalytic domain"/>
    <property type="match status" value="2"/>
</dbReference>
<evidence type="ECO:0000256" key="18">
    <source>
        <dbReference type="ARBA" id="ARBA00023157"/>
    </source>
</evidence>
<dbReference type="InterPro" id="IPR042097">
    <property type="entry name" value="Aminopeptidase_N-like_N_sf"/>
</dbReference>
<comment type="subcellular location">
    <subcellularLocation>
        <location evidence="3">Cell membrane</location>
        <topology evidence="3">Lipid-anchor</topology>
        <topology evidence="3">GPI-anchor</topology>
    </subcellularLocation>
    <subcellularLocation>
        <location evidence="2">Cell membrane</location>
        <topology evidence="2">Single-pass type II membrane protein</topology>
    </subcellularLocation>
</comment>
<dbReference type="Pfam" id="PF01433">
    <property type="entry name" value="Peptidase_M1"/>
    <property type="match status" value="1"/>
</dbReference>
<dbReference type="Proteomes" id="UP001286313">
    <property type="component" value="Unassembled WGS sequence"/>
</dbReference>
<keyword evidence="7" id="KW-1003">Cell membrane</keyword>
<dbReference type="PANTHER" id="PTHR11533">
    <property type="entry name" value="PROTEASE M1 ZINC METALLOPROTEASE"/>
    <property type="match status" value="1"/>
</dbReference>
<dbReference type="FunFam" id="2.60.40.1730:FF:000012">
    <property type="entry name" value="Aminopeptidase N"/>
    <property type="match status" value="1"/>
</dbReference>
<evidence type="ECO:0000256" key="16">
    <source>
        <dbReference type="ARBA" id="ARBA00023049"/>
    </source>
</evidence>
<dbReference type="GO" id="GO:0042277">
    <property type="term" value="F:peptide binding"/>
    <property type="evidence" value="ECO:0007669"/>
    <property type="project" value="TreeGrafter"/>
</dbReference>
<feature type="binding site" evidence="21">
    <location>
        <position position="323"/>
    </location>
    <ligand>
        <name>Zn(2+)</name>
        <dbReference type="ChEBI" id="CHEBI:29105"/>
        <note>catalytic</note>
    </ligand>
</feature>
<evidence type="ECO:0000256" key="22">
    <source>
        <dbReference type="PIRSR" id="PIRSR634016-4"/>
    </source>
</evidence>
<comment type="catalytic activity">
    <reaction evidence="1">
        <text>Release of N-terminal glutamate (and to a lesser extent aspartate) from a peptide.</text>
        <dbReference type="EC" id="3.4.11.7"/>
    </reaction>
</comment>
<dbReference type="InterPro" id="IPR045357">
    <property type="entry name" value="Aminopeptidase_N-like_N"/>
</dbReference>
<comment type="subunit">
    <text evidence="5">Homodimer; disulfide-linked.</text>
</comment>
<dbReference type="InterPro" id="IPR027268">
    <property type="entry name" value="Peptidase_M4/M1_CTD_sf"/>
</dbReference>
<comment type="caution">
    <text evidence="27">The sequence shown here is derived from an EMBL/GenBank/DDBJ whole genome shotgun (WGS) entry which is preliminary data.</text>
</comment>
<dbReference type="GO" id="GO:0006508">
    <property type="term" value="P:proteolysis"/>
    <property type="evidence" value="ECO:0007669"/>
    <property type="project" value="UniProtKB-KW"/>
</dbReference>
<feature type="domain" description="Peptidase M1 membrane alanine aminopeptidase" evidence="24">
    <location>
        <begin position="247"/>
        <end position="418"/>
    </location>
</feature>
<evidence type="ECO:0000259" key="25">
    <source>
        <dbReference type="Pfam" id="PF11838"/>
    </source>
</evidence>
<evidence type="ECO:0000259" key="24">
    <source>
        <dbReference type="Pfam" id="PF01433"/>
    </source>
</evidence>
<evidence type="ECO:0000256" key="10">
    <source>
        <dbReference type="ARBA" id="ARBA00022723"/>
    </source>
</evidence>
<protein>
    <recommendedName>
        <fullName evidence="23">Aminopeptidase</fullName>
        <ecNumber evidence="23">3.4.11.-</ecNumber>
    </recommendedName>
</protein>
<sequence length="935" mass="106565">MTSQITKAANPWEDSIRLPSTVHPDHYDLYTHPDLTTKTFRGRVSITVTSSEPRDHFIVHTQWLNITSTDVVRVTNGDTQPVNVMDAFEYEPNQFWVISTPLVEAGVYRITLEFSGSLVKGILGYYYSDYTDENGQERGLATTKFEPTYARRAFPCMDEPSFKSTYNITIVKPTLEYIALSNMPVMNEEIDMPSPGLTEVTFEKSVPMVTYLVCFIVCDFTYKETIMSSGMPFRVYAPSGRIDNTDYSLSVASSVLQMYEVMFDLAFPLPKCDMAAIPDYSSGATEHWGIITFRETSIFYNVNVSSATNKQRVASVVSHELAHQWFGNLVTLAWWDDLWLNEGFASYVEYKGVDSVHPDWDMNSQFVIDLQEVFIDDAKVNSHPIVQHVETPDEINSIFDTISYNKDGQQVVLAMHVVLAVDSYINSHPIVMKVQSTNGINAMFDVISYKKGSSVLRMLEGFMGESSYQAGINSFLKKFAYDNAVTQDLWDELTAAWAGQVPDGDKGDVGVIMDTWTRQMGYPVLTVTRTSPNTFNVTQVRFLQDPNAVYDPSESEYGYKWDVPIGYLTSTAPDVKRTWLYREMDNVNMSVDPATTWLKVNVKQDGYYRVNYEPEMWAQLETACTDKLLGTADRANLYNDVFALADAALLDYTVALNFSRTLVSETEYVPWTGVRGNLIIMQRLLETTQTYQPFTEYVANLVNPVYTTLGWEDEGSHLHRLLRSDIVYLACASNITDCLGTAATTLDSWIINASYPLPLDTRRQVYRWGVVQGDGQQKWEVMWQRALIEQSATETDNLYYGMANVQDAAILLRYIEESQDEKNVRTQNFLTILMYISSNPAGTDLVWSWVRTNWEWLVDRYTLNDRGLSNLIPSITRYFATPERLTEMEEFFSQYPDAGTGQLNREQALETVRFNIRWVEANAPVIQQWLDSNSL</sequence>
<evidence type="ECO:0000256" key="2">
    <source>
        <dbReference type="ARBA" id="ARBA00004401"/>
    </source>
</evidence>
<evidence type="ECO:0000256" key="12">
    <source>
        <dbReference type="ARBA" id="ARBA00022833"/>
    </source>
</evidence>
<dbReference type="SUPFAM" id="SSF63737">
    <property type="entry name" value="Leukotriene A4 hydrolase N-terminal domain"/>
    <property type="match status" value="1"/>
</dbReference>
<dbReference type="GO" id="GO:0005886">
    <property type="term" value="C:plasma membrane"/>
    <property type="evidence" value="ECO:0007669"/>
    <property type="project" value="UniProtKB-SubCell"/>
</dbReference>
<evidence type="ECO:0000313" key="27">
    <source>
        <dbReference type="EMBL" id="KAK3860042.1"/>
    </source>
</evidence>
<keyword evidence="12 21" id="KW-0862">Zinc</keyword>
<evidence type="ECO:0000256" key="1">
    <source>
        <dbReference type="ARBA" id="ARBA00001703"/>
    </source>
</evidence>
<keyword evidence="15" id="KW-1133">Transmembrane helix</keyword>